<dbReference type="Gene3D" id="3.40.250.10">
    <property type="entry name" value="Rhodanese-like domain"/>
    <property type="match status" value="1"/>
</dbReference>
<dbReference type="InterPro" id="IPR001763">
    <property type="entry name" value="Rhodanese-like_dom"/>
</dbReference>
<reference evidence="3" key="1">
    <citation type="submission" date="2009-07" db="EMBL/GenBank/DDBJ databases">
        <title>Complete sequence of Geobacter sp. M21.</title>
        <authorList>
            <consortium name="US DOE Joint Genome Institute"/>
            <person name="Lucas S."/>
            <person name="Copeland A."/>
            <person name="Lapidus A."/>
            <person name="Glavina del Rio T."/>
            <person name="Dalin E."/>
            <person name="Tice H."/>
            <person name="Bruce D."/>
            <person name="Goodwin L."/>
            <person name="Pitluck S."/>
            <person name="Saunders E."/>
            <person name="Brettin T."/>
            <person name="Detter J.C."/>
            <person name="Han C."/>
            <person name="Larimer F."/>
            <person name="Land M."/>
            <person name="Hauser L."/>
            <person name="Kyrpides N."/>
            <person name="Ovchinnikova G."/>
            <person name="Lovley D."/>
        </authorList>
    </citation>
    <scope>NUCLEOTIDE SEQUENCE [LARGE SCALE GENOMIC DNA]</scope>
    <source>
        <strain evidence="3">M21</strain>
    </source>
</reference>
<feature type="domain" description="Rhodanese" evidence="2">
    <location>
        <begin position="37"/>
        <end position="138"/>
    </location>
</feature>
<dbReference type="CDD" id="cd00158">
    <property type="entry name" value="RHOD"/>
    <property type="match status" value="1"/>
</dbReference>
<dbReference type="Pfam" id="PF00581">
    <property type="entry name" value="Rhodanese"/>
    <property type="match status" value="1"/>
</dbReference>
<gene>
    <name evidence="3" type="ordered locus">GM21_1262</name>
</gene>
<dbReference type="AlphaFoldDB" id="C6E3Q7"/>
<sequence>MKRLLIYPALSLALVSTAIAASYNYVEPADFKKWLESSKPVKIVDIQLPADFRKHHFKNSLETNAFPVKSADDKKKLDDVVPQLVAGQEDIVIVCPRGGGGAKNTYDHLKGKGVAEKRLFILEDGMQGWPFKQLTLADTKQ</sequence>
<protein>
    <submittedName>
        <fullName evidence="3">Rhodanese domain protein</fullName>
    </submittedName>
</protein>
<evidence type="ECO:0000313" key="3">
    <source>
        <dbReference type="EMBL" id="ACT17322.1"/>
    </source>
</evidence>
<feature type="signal peptide" evidence="1">
    <location>
        <begin position="1"/>
        <end position="20"/>
    </location>
</feature>
<dbReference type="HOGENOM" id="CLU_130867_0_0_7"/>
<feature type="chain" id="PRO_5002963450" evidence="1">
    <location>
        <begin position="21"/>
        <end position="141"/>
    </location>
</feature>
<dbReference type="PROSITE" id="PS50206">
    <property type="entry name" value="RHODANESE_3"/>
    <property type="match status" value="1"/>
</dbReference>
<name>C6E3Q7_GEOSM</name>
<evidence type="ECO:0000259" key="2">
    <source>
        <dbReference type="PROSITE" id="PS50206"/>
    </source>
</evidence>
<dbReference type="SUPFAM" id="SSF52821">
    <property type="entry name" value="Rhodanese/Cell cycle control phosphatase"/>
    <property type="match status" value="1"/>
</dbReference>
<dbReference type="eggNOG" id="COG0607">
    <property type="taxonomic scope" value="Bacteria"/>
</dbReference>
<accession>C6E3Q7</accession>
<dbReference type="STRING" id="443144.GM21_1262"/>
<keyword evidence="1" id="KW-0732">Signal</keyword>
<dbReference type="EMBL" id="CP001661">
    <property type="protein sequence ID" value="ACT17322.1"/>
    <property type="molecule type" value="Genomic_DNA"/>
</dbReference>
<dbReference type="OrthoDB" id="9800872at2"/>
<dbReference type="InterPro" id="IPR036873">
    <property type="entry name" value="Rhodanese-like_dom_sf"/>
</dbReference>
<dbReference type="KEGG" id="gem:GM21_1262"/>
<organism evidence="3">
    <name type="scientific">Geobacter sp. (strain M21)</name>
    <dbReference type="NCBI Taxonomy" id="443144"/>
    <lineage>
        <taxon>Bacteria</taxon>
        <taxon>Pseudomonadati</taxon>
        <taxon>Thermodesulfobacteriota</taxon>
        <taxon>Desulfuromonadia</taxon>
        <taxon>Geobacterales</taxon>
        <taxon>Geobacteraceae</taxon>
        <taxon>Geobacter</taxon>
    </lineage>
</organism>
<evidence type="ECO:0000256" key="1">
    <source>
        <dbReference type="SAM" id="SignalP"/>
    </source>
</evidence>
<proteinExistence type="predicted"/>